<dbReference type="GO" id="GO:0006516">
    <property type="term" value="P:glycoprotein catabolic process"/>
    <property type="evidence" value="ECO:0007669"/>
    <property type="project" value="TreeGrafter"/>
</dbReference>
<feature type="domain" description="Transglutaminase-like" evidence="4">
    <location>
        <begin position="186"/>
        <end position="246"/>
    </location>
</feature>
<keyword evidence="6" id="KW-1185">Reference proteome</keyword>
<evidence type="ECO:0000256" key="1">
    <source>
        <dbReference type="ARBA" id="ARBA00009390"/>
    </source>
</evidence>
<evidence type="ECO:0000256" key="3">
    <source>
        <dbReference type="ARBA" id="ARBA00022833"/>
    </source>
</evidence>
<dbReference type="SUPFAM" id="SSF54001">
    <property type="entry name" value="Cysteine proteinases"/>
    <property type="match status" value="1"/>
</dbReference>
<dbReference type="Pfam" id="PF18483">
    <property type="entry name" value="Lectin_L-type_dom"/>
    <property type="match status" value="1"/>
</dbReference>
<dbReference type="CDD" id="cd01951">
    <property type="entry name" value="lectin_L-type"/>
    <property type="match status" value="1"/>
</dbReference>
<dbReference type="InterPro" id="IPR019825">
    <property type="entry name" value="Lectin_legB_Mn/Ca_BS"/>
</dbReference>
<dbReference type="GO" id="GO:0005829">
    <property type="term" value="C:cytosol"/>
    <property type="evidence" value="ECO:0007669"/>
    <property type="project" value="TreeGrafter"/>
</dbReference>
<evidence type="ECO:0000313" key="6">
    <source>
        <dbReference type="Proteomes" id="UP000654370"/>
    </source>
</evidence>
<dbReference type="SUPFAM" id="SSF49899">
    <property type="entry name" value="Concanavalin A-like lectins/glucanases"/>
    <property type="match status" value="1"/>
</dbReference>
<dbReference type="EMBL" id="JAEPQZ010000007">
    <property type="protein sequence ID" value="KAG2178839.1"/>
    <property type="molecule type" value="Genomic_DNA"/>
</dbReference>
<evidence type="ECO:0000256" key="2">
    <source>
        <dbReference type="ARBA" id="ARBA00022723"/>
    </source>
</evidence>
<organism evidence="5 6">
    <name type="scientific">Mortierella isabellina</name>
    <name type="common">Filamentous fungus</name>
    <name type="synonym">Umbelopsis isabellina</name>
    <dbReference type="NCBI Taxonomy" id="91625"/>
    <lineage>
        <taxon>Eukaryota</taxon>
        <taxon>Fungi</taxon>
        <taxon>Fungi incertae sedis</taxon>
        <taxon>Mucoromycota</taxon>
        <taxon>Mucoromycotina</taxon>
        <taxon>Umbelopsidomycetes</taxon>
        <taxon>Umbelopsidales</taxon>
        <taxon>Umbelopsidaceae</taxon>
        <taxon>Umbelopsis</taxon>
    </lineage>
</organism>
<dbReference type="SMART" id="SM00460">
    <property type="entry name" value="TGc"/>
    <property type="match status" value="1"/>
</dbReference>
<name>A0A8H7UGZ1_MORIS</name>
<keyword evidence="3" id="KW-0862">Zinc</keyword>
<dbReference type="OrthoDB" id="409136at2759"/>
<dbReference type="InterPro" id="IPR056573">
    <property type="entry name" value="Lectin_L-type_dom"/>
</dbReference>
<dbReference type="GO" id="GO:0005634">
    <property type="term" value="C:nucleus"/>
    <property type="evidence" value="ECO:0007669"/>
    <property type="project" value="TreeGrafter"/>
</dbReference>
<dbReference type="InterPro" id="IPR038765">
    <property type="entry name" value="Papain-like_cys_pep_sf"/>
</dbReference>
<proteinExistence type="inferred from homology"/>
<dbReference type="AlphaFoldDB" id="A0A8H7UGZ1"/>
<dbReference type="FunFam" id="2.20.25.10:FF:000011">
    <property type="entry name" value="peptide-N(4)-(N-acetyl-beta- glucosaminyl)asparagine amidase"/>
    <property type="match status" value="1"/>
</dbReference>
<keyword evidence="2" id="KW-0479">Metal-binding</keyword>
<evidence type="ECO:0000313" key="5">
    <source>
        <dbReference type="EMBL" id="KAG2178839.1"/>
    </source>
</evidence>
<comment type="similarity">
    <text evidence="1">Belongs to the transglutaminase-like superfamily. PNGase family.</text>
</comment>
<comment type="caution">
    <text evidence="5">The sequence shown here is derived from an EMBL/GenBank/DDBJ whole genome shotgun (WGS) entry which is preliminary data.</text>
</comment>
<dbReference type="InterPro" id="IPR050883">
    <property type="entry name" value="PNGase"/>
</dbReference>
<dbReference type="Gene3D" id="2.20.25.10">
    <property type="match status" value="1"/>
</dbReference>
<sequence length="628" mass="70242">MSKPEINAIVENLSSKWLAFRNNAKRADRAVAANEEQFTRRLANQLAKASLIPVSDNNLERQIAREITNCHTCIQTNWQLMNVQDLALEYVPLAQLYEEAEDALDNYPDWGLEDVVIIKLLEWFKSFFSWVDQPYCEYCSGKTVAIGHGKPEFDDILHGALTVELYNCQQCHNTTRFPRYNNPAKLLETRRGRCGEWANCFTLCCRAVGSDARYVLDTTVDKFADHVWTEIFSQTQQRWVHCDPCENAFDKSLLYSAGWGKTLSYCIAFSSEEVVDVTRRYTTNWSVVLTHRKAIPESRLQKVLQTINQRRFEKLSPGRVEELEERHIMEEHELQVLCQRATATNGELLGRQSGSVDWRSSRKEFKKTPGVNHDLVSELANPKTLPAISKPAFSLQKSASLHSPDCGTTSEVGQEYIQLTPAETDQSGSAFLRNKISLEEHDGVSVDFAFKIASHTGGPANGADGLAFVIQSSAENAIGGGGCELGYGGIPKSLAVEFDTYDSSDRCADPSANHISIHGRLPPETNSAHHKYSHGHTSQLPPMNSGDWMYVRIQLFIKQNAIVVYFSDEGDTQSNTVTNMLPVLTVSNINIRSYLNDDSSAWIGFTASTGGLAQSHQVKLSGVHYLKQ</sequence>
<dbReference type="Pfam" id="PF01841">
    <property type="entry name" value="Transglut_core"/>
    <property type="match status" value="1"/>
</dbReference>
<dbReference type="Proteomes" id="UP000654370">
    <property type="component" value="Unassembled WGS sequence"/>
</dbReference>
<dbReference type="GO" id="GO:0046872">
    <property type="term" value="F:metal ion binding"/>
    <property type="evidence" value="ECO:0007669"/>
    <property type="project" value="UniProtKB-KW"/>
</dbReference>
<dbReference type="Gene3D" id="3.10.620.30">
    <property type="match status" value="1"/>
</dbReference>
<evidence type="ECO:0000259" key="4">
    <source>
        <dbReference type="SMART" id="SM00460"/>
    </source>
</evidence>
<dbReference type="GO" id="GO:0000224">
    <property type="term" value="F:peptide-N4-(N-acetyl-beta-glucosaminyl)asparagine amidase activity"/>
    <property type="evidence" value="ECO:0007669"/>
    <property type="project" value="TreeGrafter"/>
</dbReference>
<dbReference type="PROSITE" id="PS00307">
    <property type="entry name" value="LECTIN_LEGUME_BETA"/>
    <property type="match status" value="1"/>
</dbReference>
<dbReference type="Gene3D" id="2.60.120.200">
    <property type="match status" value="1"/>
</dbReference>
<accession>A0A8H7UGZ1</accession>
<dbReference type="InterPro" id="IPR013320">
    <property type="entry name" value="ConA-like_dom_sf"/>
</dbReference>
<protein>
    <recommendedName>
        <fullName evidence="4">Transglutaminase-like domain-containing protein</fullName>
    </recommendedName>
</protein>
<reference evidence="5" key="1">
    <citation type="submission" date="2020-12" db="EMBL/GenBank/DDBJ databases">
        <title>Metabolic potential, ecology and presence of endohyphal bacteria is reflected in genomic diversity of Mucoromycotina.</title>
        <authorList>
            <person name="Muszewska A."/>
            <person name="Okrasinska A."/>
            <person name="Steczkiewicz K."/>
            <person name="Drgas O."/>
            <person name="Orlowska M."/>
            <person name="Perlinska-Lenart U."/>
            <person name="Aleksandrzak-Piekarczyk T."/>
            <person name="Szatraj K."/>
            <person name="Zielenkiewicz U."/>
            <person name="Pilsyk S."/>
            <person name="Malc E."/>
            <person name="Mieczkowski P."/>
            <person name="Kruszewska J.S."/>
            <person name="Biernat P."/>
            <person name="Pawlowska J."/>
        </authorList>
    </citation>
    <scope>NUCLEOTIDE SEQUENCE</scope>
    <source>
        <strain evidence="5">WA0000067209</strain>
    </source>
</reference>
<dbReference type="PANTHER" id="PTHR12143">
    <property type="entry name" value="PEPTIDE N-GLYCANASE PNGASE -RELATED"/>
    <property type="match status" value="1"/>
</dbReference>
<dbReference type="InterPro" id="IPR002931">
    <property type="entry name" value="Transglutaminase-like"/>
</dbReference>
<dbReference type="PANTHER" id="PTHR12143:SF19">
    <property type="entry name" value="PEPTIDE-N(4)-(N-ACETYL-BETA-GLUCOSAMINYL)ASPARAGINE AMIDASE"/>
    <property type="match status" value="1"/>
</dbReference>
<gene>
    <name evidence="5" type="ORF">INT43_001685</name>
</gene>